<dbReference type="EMBL" id="BMAW01033435">
    <property type="protein sequence ID" value="GFU30203.1"/>
    <property type="molecule type" value="Genomic_DNA"/>
</dbReference>
<accession>A0A8X6UMT6</accession>
<dbReference type="AlphaFoldDB" id="A0A8X6UMT6"/>
<sequence length="146" mass="16985">MELKSNTEQIPQPATRQCHRIDFKIPFQMPNCSLKSIKKYLANKCQISCHVLRNDDVKPLLKKAVGFNIFDNFGDYTKTSEYSGKTKDSSRSETLKSSGRAKSRNTRNQSRTDLKRSVKSKNPSRGLKRKYKRLRSQSRSRKSYFK</sequence>
<feature type="region of interest" description="Disordered" evidence="1">
    <location>
        <begin position="73"/>
        <end position="146"/>
    </location>
</feature>
<proteinExistence type="predicted"/>
<dbReference type="Proteomes" id="UP000887013">
    <property type="component" value="Unassembled WGS sequence"/>
</dbReference>
<feature type="compositionally biased region" description="Basic residues" evidence="1">
    <location>
        <begin position="126"/>
        <end position="146"/>
    </location>
</feature>
<protein>
    <submittedName>
        <fullName evidence="2">Uncharacterized protein</fullName>
    </submittedName>
</protein>
<evidence type="ECO:0000313" key="3">
    <source>
        <dbReference type="Proteomes" id="UP000887013"/>
    </source>
</evidence>
<gene>
    <name evidence="2" type="ORF">NPIL_458701</name>
</gene>
<evidence type="ECO:0000313" key="2">
    <source>
        <dbReference type="EMBL" id="GFU30203.1"/>
    </source>
</evidence>
<organism evidence="2 3">
    <name type="scientific">Nephila pilipes</name>
    <name type="common">Giant wood spider</name>
    <name type="synonym">Nephila maculata</name>
    <dbReference type="NCBI Taxonomy" id="299642"/>
    <lineage>
        <taxon>Eukaryota</taxon>
        <taxon>Metazoa</taxon>
        <taxon>Ecdysozoa</taxon>
        <taxon>Arthropoda</taxon>
        <taxon>Chelicerata</taxon>
        <taxon>Arachnida</taxon>
        <taxon>Araneae</taxon>
        <taxon>Araneomorphae</taxon>
        <taxon>Entelegynae</taxon>
        <taxon>Araneoidea</taxon>
        <taxon>Nephilidae</taxon>
        <taxon>Nephila</taxon>
    </lineage>
</organism>
<feature type="compositionally biased region" description="Basic and acidic residues" evidence="1">
    <location>
        <begin position="84"/>
        <end position="94"/>
    </location>
</feature>
<comment type="caution">
    <text evidence="2">The sequence shown here is derived from an EMBL/GenBank/DDBJ whole genome shotgun (WGS) entry which is preliminary data.</text>
</comment>
<keyword evidence="3" id="KW-1185">Reference proteome</keyword>
<name>A0A8X6UMT6_NEPPI</name>
<evidence type="ECO:0000256" key="1">
    <source>
        <dbReference type="SAM" id="MobiDB-lite"/>
    </source>
</evidence>
<reference evidence="2" key="1">
    <citation type="submission" date="2020-08" db="EMBL/GenBank/DDBJ databases">
        <title>Multicomponent nature underlies the extraordinary mechanical properties of spider dragline silk.</title>
        <authorList>
            <person name="Kono N."/>
            <person name="Nakamura H."/>
            <person name="Mori M."/>
            <person name="Yoshida Y."/>
            <person name="Ohtoshi R."/>
            <person name="Malay A.D."/>
            <person name="Moran D.A.P."/>
            <person name="Tomita M."/>
            <person name="Numata K."/>
            <person name="Arakawa K."/>
        </authorList>
    </citation>
    <scope>NUCLEOTIDE SEQUENCE</scope>
</reference>